<dbReference type="EMBL" id="AYGX02000075">
    <property type="protein sequence ID" value="KRO27561.1"/>
    <property type="molecule type" value="Genomic_DNA"/>
</dbReference>
<evidence type="ECO:0000313" key="1">
    <source>
        <dbReference type="EMBL" id="KRO27561.1"/>
    </source>
</evidence>
<protein>
    <submittedName>
        <fullName evidence="1">Uncharacterized protein</fullName>
    </submittedName>
</protein>
<proteinExistence type="predicted"/>
<dbReference type="Proteomes" id="UP000050920">
    <property type="component" value="Unassembled WGS sequence"/>
</dbReference>
<dbReference type="RefSeq" id="WP_024625400.1">
    <property type="nucleotide sequence ID" value="NZ_AYGX02000075.1"/>
</dbReference>
<sequence length="74" mass="8331">MNIFNGGCPNQKLAVHTQLEERTFKAVGGVNWLNNEIKLLKGYAVVNSLVVSCYPIKFHFTTVTKDAQPQFFVD</sequence>
<gene>
    <name evidence="1" type="ORF">DY78_GL003121</name>
</gene>
<accession>A0A0R2NPD3</accession>
<evidence type="ECO:0000313" key="2">
    <source>
        <dbReference type="Proteomes" id="UP000050920"/>
    </source>
</evidence>
<reference evidence="1 2" key="1">
    <citation type="journal article" date="2015" name="Genome Announc.">
        <title>Expanding the biotechnology potential of lactobacilli through comparative genomics of 213 strains and associated genera.</title>
        <authorList>
            <person name="Sun Z."/>
            <person name="Harris H.M."/>
            <person name="McCann A."/>
            <person name="Guo C."/>
            <person name="Argimon S."/>
            <person name="Zhang W."/>
            <person name="Yang X."/>
            <person name="Jeffery I.B."/>
            <person name="Cooney J.C."/>
            <person name="Kagawa T.F."/>
            <person name="Liu W."/>
            <person name="Song Y."/>
            <person name="Salvetti E."/>
            <person name="Wrobel A."/>
            <person name="Rasinkangas P."/>
            <person name="Parkhill J."/>
            <person name="Rea M.C."/>
            <person name="O'Sullivan O."/>
            <person name="Ritari J."/>
            <person name="Douillard F.P."/>
            <person name="Paul Ross R."/>
            <person name="Yang R."/>
            <person name="Briner A.E."/>
            <person name="Felis G.E."/>
            <person name="de Vos W.M."/>
            <person name="Barrangou R."/>
            <person name="Klaenhammer T.R."/>
            <person name="Caufield P.W."/>
            <person name="Cui Y."/>
            <person name="Zhang H."/>
            <person name="O'Toole P.W."/>
        </authorList>
    </citation>
    <scope>NUCLEOTIDE SEQUENCE [LARGE SCALE GENOMIC DNA]</scope>
    <source>
        <strain evidence="1 2">DSM 21115</strain>
    </source>
</reference>
<keyword evidence="2" id="KW-1185">Reference proteome</keyword>
<name>A0A0R2NPD3_9LACO</name>
<dbReference type="AlphaFoldDB" id="A0A0R2NPD3"/>
<comment type="caution">
    <text evidence="1">The sequence shown here is derived from an EMBL/GenBank/DDBJ whole genome shotgun (WGS) entry which is preliminary data.</text>
</comment>
<organism evidence="1 2">
    <name type="scientific">Lactiplantibacillus fabifermentans DSM 21115</name>
    <dbReference type="NCBI Taxonomy" id="1413187"/>
    <lineage>
        <taxon>Bacteria</taxon>
        <taxon>Bacillati</taxon>
        <taxon>Bacillota</taxon>
        <taxon>Bacilli</taxon>
        <taxon>Lactobacillales</taxon>
        <taxon>Lactobacillaceae</taxon>
        <taxon>Lactiplantibacillus</taxon>
    </lineage>
</organism>